<proteinExistence type="inferred from homology"/>
<keyword evidence="6" id="KW-0813">Transport</keyword>
<dbReference type="AlphaFoldDB" id="A0AAV6FSI1"/>
<evidence type="ECO:0000256" key="14">
    <source>
        <dbReference type="ARBA" id="ARBA00023242"/>
    </source>
</evidence>
<evidence type="ECO:0000256" key="13">
    <source>
        <dbReference type="ARBA" id="ARBA00023180"/>
    </source>
</evidence>
<evidence type="ECO:0000256" key="18">
    <source>
        <dbReference type="ARBA" id="ARBA00036470"/>
    </source>
</evidence>
<feature type="transmembrane region" description="Helical" evidence="29">
    <location>
        <begin position="245"/>
        <end position="263"/>
    </location>
</feature>
<dbReference type="EMBL" id="JADWDJ010000019">
    <property type="protein sequence ID" value="KAG5265813.1"/>
    <property type="molecule type" value="Genomic_DNA"/>
</dbReference>
<evidence type="ECO:0000313" key="32">
    <source>
        <dbReference type="Proteomes" id="UP000823561"/>
    </source>
</evidence>
<feature type="transmembrane region" description="Helical" evidence="29">
    <location>
        <begin position="411"/>
        <end position="432"/>
    </location>
</feature>
<evidence type="ECO:0000256" key="7">
    <source>
        <dbReference type="ARBA" id="ARBA00022475"/>
    </source>
</evidence>
<dbReference type="GO" id="GO:0031966">
    <property type="term" value="C:mitochondrial membrane"/>
    <property type="evidence" value="ECO:0007669"/>
    <property type="project" value="UniProtKB-SubCell"/>
</dbReference>
<accession>A0AAV6FSI1</accession>
<comment type="catalytic activity">
    <reaction evidence="25">
        <text>histamine(out) = histamine(in)</text>
        <dbReference type="Rhea" id="RHEA:73879"/>
        <dbReference type="ChEBI" id="CHEBI:58432"/>
    </reaction>
</comment>
<sequence length="583" mass="65731">MPGFDELLSHVGDFGRYQQKISVLGCLPLVLFAFVLVGVVFLANSPEHWCSIDHAERIKGDCGWSERELRQHAAPLGSFDRCQNFDIDWNTSVVNCRNISQLSRPTFPATPGFKSCDRGWVFDSNHTTVVTEFSLVCDKSWLADLNQVFLAVGFFIGALITGYLADSGTCRSVLTVRKSARTKYHDAHSSRSRPHSKQERHKHDTWFGRKPCFLVSMLGLGLSGVGVAVSTLYPLLLAFRFLQGFFAKGAWTATYVLVIEFFGSRNRKFVSVLSRTTYSIGMVILPCLAYYIQSWRTLQLVMTIPTFMFLGYYWLVPESPRWLISQRRTQEAMVIVESIAKCNNTCLPENFRVVEPLTEKQEDLNRPSFIDLFRTPNIRRNSFILIYAWFTSTVVFQGLVLRLGITGDNVFLDFLISAVVELPTGLIFYLTVDRIGRRPLMATSNFIGGVCCLVVPFVPLELLWLKKTMAILGRLAVAIGFETVNFANSELYPTPLRNLGVSVCSSASDIGAVVAPFLLYRLASIWQELPLFLYGTMSVLYSALVMLLPEMRGVNLLETIDDLEKIKRTNCFCKDKKKSDGII</sequence>
<evidence type="ECO:0000256" key="29">
    <source>
        <dbReference type="SAM" id="Phobius"/>
    </source>
</evidence>
<feature type="transmembrane region" description="Helical" evidence="29">
    <location>
        <begin position="21"/>
        <end position="43"/>
    </location>
</feature>
<evidence type="ECO:0000256" key="12">
    <source>
        <dbReference type="ARBA" id="ARBA00023136"/>
    </source>
</evidence>
<comment type="similarity">
    <text evidence="5">Belongs to the major facilitator (TC 2.A.1) superfamily. Organic cation transporter (TC 2.A.1.19) family.</text>
</comment>
<reference evidence="31" key="1">
    <citation type="submission" date="2020-10" db="EMBL/GenBank/DDBJ databases">
        <title>Chromosome-scale genome assembly of the Allis shad, Alosa alosa.</title>
        <authorList>
            <person name="Margot Z."/>
            <person name="Christophe K."/>
            <person name="Cabau C."/>
            <person name="Louis A."/>
            <person name="Berthelot C."/>
            <person name="Parey E."/>
            <person name="Roest Crollius H."/>
            <person name="Montfort J."/>
            <person name="Robinson-Rechavi M."/>
            <person name="Bucao C."/>
            <person name="Bouchez O."/>
            <person name="Gislard M."/>
            <person name="Lluch J."/>
            <person name="Milhes M."/>
            <person name="Lampietro C."/>
            <person name="Lopez Roques C."/>
            <person name="Donnadieu C."/>
            <person name="Braasch I."/>
            <person name="Desvignes T."/>
            <person name="Postlethwait J."/>
            <person name="Bobe J."/>
            <person name="Guiguen Y."/>
        </authorList>
    </citation>
    <scope>NUCLEOTIDE SEQUENCE</scope>
    <source>
        <strain evidence="31">M-15738</strain>
        <tissue evidence="31">Blood</tissue>
    </source>
</reference>
<comment type="caution">
    <text evidence="31">The sequence shown here is derived from an EMBL/GenBank/DDBJ whole genome shotgun (WGS) entry which is preliminary data.</text>
</comment>
<comment type="catalytic activity">
    <reaction evidence="23">
        <text>(R)-noradrenaline(out) = (R)-noradrenaline(in)</text>
        <dbReference type="Rhea" id="RHEA:73871"/>
        <dbReference type="ChEBI" id="CHEBI:72587"/>
    </reaction>
</comment>
<keyword evidence="10" id="KW-0406">Ion transport</keyword>
<keyword evidence="7" id="KW-1003">Cell membrane</keyword>
<evidence type="ECO:0000256" key="1">
    <source>
        <dbReference type="ARBA" id="ARBA00004325"/>
    </source>
</evidence>
<dbReference type="SUPFAM" id="SSF103473">
    <property type="entry name" value="MFS general substrate transporter"/>
    <property type="match status" value="1"/>
</dbReference>
<dbReference type="Pfam" id="PF00083">
    <property type="entry name" value="Sugar_tr"/>
    <property type="match status" value="1"/>
</dbReference>
<organism evidence="31 32">
    <name type="scientific">Alosa alosa</name>
    <name type="common">allis shad</name>
    <dbReference type="NCBI Taxonomy" id="278164"/>
    <lineage>
        <taxon>Eukaryota</taxon>
        <taxon>Metazoa</taxon>
        <taxon>Chordata</taxon>
        <taxon>Craniata</taxon>
        <taxon>Vertebrata</taxon>
        <taxon>Euteleostomi</taxon>
        <taxon>Actinopterygii</taxon>
        <taxon>Neopterygii</taxon>
        <taxon>Teleostei</taxon>
        <taxon>Clupei</taxon>
        <taxon>Clupeiformes</taxon>
        <taxon>Clupeoidei</taxon>
        <taxon>Clupeidae</taxon>
        <taxon>Alosa</taxon>
    </lineage>
</organism>
<dbReference type="GO" id="GO:0015872">
    <property type="term" value="P:dopamine transport"/>
    <property type="evidence" value="ECO:0007669"/>
    <property type="project" value="UniProtKB-ARBA"/>
</dbReference>
<evidence type="ECO:0000256" key="20">
    <source>
        <dbReference type="ARBA" id="ARBA00036490"/>
    </source>
</evidence>
<dbReference type="GO" id="GO:0008504">
    <property type="term" value="F:monoamine transmembrane transporter activity"/>
    <property type="evidence" value="ECO:0007669"/>
    <property type="project" value="UniProtKB-ARBA"/>
</dbReference>
<keyword evidence="8 29" id="KW-0812">Transmembrane</keyword>
<evidence type="ECO:0000256" key="8">
    <source>
        <dbReference type="ARBA" id="ARBA00022692"/>
    </source>
</evidence>
<comment type="catalytic activity">
    <reaction evidence="17">
        <text>L-histidyl-L-proline diketopiperazine(in) = L-histidyl-L-proline diketopiperazine(out)</text>
        <dbReference type="Rhea" id="RHEA:74787"/>
        <dbReference type="ChEBI" id="CHEBI:90039"/>
    </reaction>
</comment>
<keyword evidence="12 29" id="KW-0472">Membrane</keyword>
<comment type="catalytic activity">
    <reaction evidence="20">
        <text>spermidine(in) = spermidine(out)</text>
        <dbReference type="Rhea" id="RHEA:35039"/>
        <dbReference type="ChEBI" id="CHEBI:57834"/>
    </reaction>
</comment>
<evidence type="ECO:0000256" key="21">
    <source>
        <dbReference type="ARBA" id="ARBA00036661"/>
    </source>
</evidence>
<gene>
    <name evidence="31" type="ORF">AALO_G00246670</name>
</gene>
<evidence type="ECO:0000256" key="25">
    <source>
        <dbReference type="ARBA" id="ARBA00037001"/>
    </source>
</evidence>
<comment type="catalytic activity">
    <reaction evidence="22">
        <text>guanidine(out) = guanidine(in)</text>
        <dbReference type="Rhea" id="RHEA:73883"/>
        <dbReference type="ChEBI" id="CHEBI:30087"/>
    </reaction>
</comment>
<evidence type="ECO:0000256" key="22">
    <source>
        <dbReference type="ARBA" id="ARBA00036754"/>
    </source>
</evidence>
<comment type="catalytic activity">
    <reaction evidence="21">
        <text>(R)-salsolinol(in) = (R)-salsolinol(out)</text>
        <dbReference type="Rhea" id="RHEA:74791"/>
        <dbReference type="ChEBI" id="CHEBI:194082"/>
    </reaction>
</comment>
<dbReference type="InterPro" id="IPR036259">
    <property type="entry name" value="MFS_trans_sf"/>
</dbReference>
<evidence type="ECO:0000256" key="15">
    <source>
        <dbReference type="ARBA" id="ARBA00035884"/>
    </source>
</evidence>
<evidence type="ECO:0000256" key="10">
    <source>
        <dbReference type="ARBA" id="ARBA00023065"/>
    </source>
</evidence>
<comment type="catalytic activity">
    <reaction evidence="15">
        <text>agmatine(out) = agmatine(in)</text>
        <dbReference type="Rhea" id="RHEA:72131"/>
        <dbReference type="ChEBI" id="CHEBI:58145"/>
    </reaction>
</comment>
<evidence type="ECO:0000256" key="24">
    <source>
        <dbReference type="ARBA" id="ARBA00036998"/>
    </source>
</evidence>
<name>A0AAV6FSI1_9TELE</name>
<dbReference type="PROSITE" id="PS50850">
    <property type="entry name" value="MFS"/>
    <property type="match status" value="1"/>
</dbReference>
<evidence type="ECO:0000256" key="27">
    <source>
        <dbReference type="ARBA" id="ARBA00079877"/>
    </source>
</evidence>
<evidence type="ECO:0000256" key="5">
    <source>
        <dbReference type="ARBA" id="ARBA00009203"/>
    </source>
</evidence>
<evidence type="ECO:0000313" key="31">
    <source>
        <dbReference type="EMBL" id="KAG5265813.1"/>
    </source>
</evidence>
<keyword evidence="9 29" id="KW-1133">Transmembrane helix</keyword>
<dbReference type="Gene3D" id="1.20.1250.20">
    <property type="entry name" value="MFS general substrate transporter like domains"/>
    <property type="match status" value="1"/>
</dbReference>
<dbReference type="Proteomes" id="UP000823561">
    <property type="component" value="Chromosome 19"/>
</dbReference>
<comment type="catalytic activity">
    <reaction evidence="18">
        <text>serotonin(out) = serotonin(in)</text>
        <dbReference type="Rhea" id="RHEA:73867"/>
        <dbReference type="ChEBI" id="CHEBI:350546"/>
    </reaction>
</comment>
<evidence type="ECO:0000256" key="6">
    <source>
        <dbReference type="ARBA" id="ARBA00022448"/>
    </source>
</evidence>
<dbReference type="GO" id="GO:0006837">
    <property type="term" value="P:serotonin transport"/>
    <property type="evidence" value="ECO:0007669"/>
    <property type="project" value="UniProtKB-ARBA"/>
</dbReference>
<dbReference type="PANTHER" id="PTHR24064">
    <property type="entry name" value="SOLUTE CARRIER FAMILY 22 MEMBER"/>
    <property type="match status" value="1"/>
</dbReference>
<evidence type="ECO:0000256" key="19">
    <source>
        <dbReference type="ARBA" id="ARBA00036483"/>
    </source>
</evidence>
<dbReference type="InterPro" id="IPR005828">
    <property type="entry name" value="MFS_sugar_transport-like"/>
</dbReference>
<evidence type="ECO:0000256" key="23">
    <source>
        <dbReference type="ARBA" id="ARBA00036845"/>
    </source>
</evidence>
<evidence type="ECO:0000256" key="3">
    <source>
        <dbReference type="ARBA" id="ARBA00004554"/>
    </source>
</evidence>
<protein>
    <recommendedName>
        <fullName evidence="26">Solute carrier family 22 member 3</fullName>
    </recommendedName>
    <alternativeName>
        <fullName evidence="27">Organic cation transporter 3</fullName>
    </alternativeName>
</protein>
<feature type="transmembrane region" description="Helical" evidence="29">
    <location>
        <begin position="384"/>
        <end position="405"/>
    </location>
</feature>
<dbReference type="FunFam" id="1.20.1250.20:FF:000165">
    <property type="entry name" value="Solute carrier family 22 member 3"/>
    <property type="match status" value="1"/>
</dbReference>
<dbReference type="GO" id="GO:0015874">
    <property type="term" value="P:norepinephrine transport"/>
    <property type="evidence" value="ECO:0007669"/>
    <property type="project" value="UniProtKB-ARBA"/>
</dbReference>
<evidence type="ECO:0000256" key="17">
    <source>
        <dbReference type="ARBA" id="ARBA00035901"/>
    </source>
</evidence>
<comment type="subcellular location">
    <subcellularLocation>
        <location evidence="2">Apical cell membrane</location>
        <topology evidence="2">Multi-pass membrane protein</topology>
    </subcellularLocation>
    <subcellularLocation>
        <location evidence="3">Basolateral cell membrane</location>
        <topology evidence="3">Multi-pass membrane protein</topology>
    </subcellularLocation>
    <subcellularLocation>
        <location evidence="1">Mitochondrion membrane</location>
    </subcellularLocation>
    <subcellularLocation>
        <location evidence="4">Nucleus outer membrane</location>
    </subcellularLocation>
</comment>
<feature type="transmembrane region" description="Helical" evidence="29">
    <location>
        <begin position="298"/>
        <end position="316"/>
    </location>
</feature>
<dbReference type="GO" id="GO:0016324">
    <property type="term" value="C:apical plasma membrane"/>
    <property type="evidence" value="ECO:0007669"/>
    <property type="project" value="UniProtKB-SubCell"/>
</dbReference>
<keyword evidence="14" id="KW-0539">Nucleus</keyword>
<evidence type="ECO:0000256" key="26">
    <source>
        <dbReference type="ARBA" id="ARBA00072456"/>
    </source>
</evidence>
<dbReference type="InterPro" id="IPR020846">
    <property type="entry name" value="MFS_dom"/>
</dbReference>
<feature type="transmembrane region" description="Helical" evidence="29">
    <location>
        <begin position="444"/>
        <end position="465"/>
    </location>
</feature>
<evidence type="ECO:0000259" key="30">
    <source>
        <dbReference type="PROSITE" id="PS50850"/>
    </source>
</evidence>
<dbReference type="GO" id="GO:0015651">
    <property type="term" value="F:quaternary ammonium group transmembrane transporter activity"/>
    <property type="evidence" value="ECO:0007669"/>
    <property type="project" value="UniProtKB-ARBA"/>
</dbReference>
<feature type="transmembrane region" description="Helical" evidence="29">
    <location>
        <begin position="148"/>
        <end position="165"/>
    </location>
</feature>
<keyword evidence="32" id="KW-1185">Reference proteome</keyword>
<keyword evidence="11" id="KW-0496">Mitochondrion</keyword>
<comment type="catalytic activity">
    <reaction evidence="16">
        <text>(R)-adrenaline(out) = (R)-adrenaline(in)</text>
        <dbReference type="Rhea" id="RHEA:73875"/>
        <dbReference type="ChEBI" id="CHEBI:71406"/>
    </reaction>
</comment>
<dbReference type="GO" id="GO:0005640">
    <property type="term" value="C:nuclear outer membrane"/>
    <property type="evidence" value="ECO:0007669"/>
    <property type="project" value="UniProtKB-SubCell"/>
</dbReference>
<evidence type="ECO:0000256" key="2">
    <source>
        <dbReference type="ARBA" id="ARBA00004424"/>
    </source>
</evidence>
<feature type="region of interest" description="Disordered" evidence="28">
    <location>
        <begin position="184"/>
        <end position="203"/>
    </location>
</feature>
<evidence type="ECO:0000256" key="28">
    <source>
        <dbReference type="SAM" id="MobiDB-lite"/>
    </source>
</evidence>
<feature type="transmembrane region" description="Helical" evidence="29">
    <location>
        <begin position="212"/>
        <end position="233"/>
    </location>
</feature>
<dbReference type="GO" id="GO:0005326">
    <property type="term" value="F:neurotransmitter transmembrane transporter activity"/>
    <property type="evidence" value="ECO:0007669"/>
    <property type="project" value="UniProtKB-ARBA"/>
</dbReference>
<comment type="catalytic activity">
    <reaction evidence="19">
        <text>dopamine(out) = dopamine(in)</text>
        <dbReference type="Rhea" id="RHEA:73863"/>
        <dbReference type="ChEBI" id="CHEBI:59905"/>
    </reaction>
</comment>
<evidence type="ECO:0000256" key="9">
    <source>
        <dbReference type="ARBA" id="ARBA00022989"/>
    </source>
</evidence>
<comment type="catalytic activity">
    <reaction evidence="24">
        <text>tyramine(in) = tyramine(out)</text>
        <dbReference type="Rhea" id="RHEA:74783"/>
        <dbReference type="ChEBI" id="CHEBI:327995"/>
    </reaction>
</comment>
<keyword evidence="13" id="KW-0325">Glycoprotein</keyword>
<evidence type="ECO:0000256" key="16">
    <source>
        <dbReference type="ARBA" id="ARBA00035897"/>
    </source>
</evidence>
<feature type="transmembrane region" description="Helical" evidence="29">
    <location>
        <begin position="275"/>
        <end position="292"/>
    </location>
</feature>
<evidence type="ECO:0000256" key="4">
    <source>
        <dbReference type="ARBA" id="ARBA00004649"/>
    </source>
</evidence>
<dbReference type="GO" id="GO:0006811">
    <property type="term" value="P:monoatomic ion transport"/>
    <property type="evidence" value="ECO:0007669"/>
    <property type="project" value="UniProtKB-KW"/>
</dbReference>
<dbReference type="GO" id="GO:0016323">
    <property type="term" value="C:basolateral plasma membrane"/>
    <property type="evidence" value="ECO:0007669"/>
    <property type="project" value="UniProtKB-SubCell"/>
</dbReference>
<feature type="compositionally biased region" description="Basic residues" evidence="28">
    <location>
        <begin position="190"/>
        <end position="200"/>
    </location>
</feature>
<dbReference type="GO" id="GO:0051608">
    <property type="term" value="P:histamine transport"/>
    <property type="evidence" value="ECO:0007669"/>
    <property type="project" value="UniProtKB-ARBA"/>
</dbReference>
<evidence type="ECO:0000256" key="11">
    <source>
        <dbReference type="ARBA" id="ARBA00023128"/>
    </source>
</evidence>
<feature type="domain" description="Major facilitator superfamily (MFS) profile" evidence="30">
    <location>
        <begin position="146"/>
        <end position="553"/>
    </location>
</feature>